<name>A0A7X5YFN8_9BACT</name>
<evidence type="ECO:0000313" key="2">
    <source>
        <dbReference type="EMBL" id="WOF11442.1"/>
    </source>
</evidence>
<dbReference type="EMBL" id="JAATLI010000017">
    <property type="protein sequence ID" value="NJC20305.1"/>
    <property type="molecule type" value="Genomic_DNA"/>
</dbReference>
<evidence type="ECO:0000313" key="1">
    <source>
        <dbReference type="EMBL" id="NJC20305.1"/>
    </source>
</evidence>
<dbReference type="EMBL" id="CP043839">
    <property type="protein sequence ID" value="WOF11442.1"/>
    <property type="molecule type" value="Genomic_DNA"/>
</dbReference>
<accession>A0A7X5YFN8</accession>
<keyword evidence="4" id="KW-1185">Reference proteome</keyword>
<dbReference type="GeneID" id="86890386"/>
<evidence type="ECO:0000313" key="3">
    <source>
        <dbReference type="Proteomes" id="UP000576368"/>
    </source>
</evidence>
<reference evidence="2 4" key="1">
    <citation type="submission" date="2019-09" db="EMBL/GenBank/DDBJ databases">
        <title>Butyricimonas paravirosa DSM 105722 (=214-4 = JCM 18677 = CCUG 65563).</title>
        <authorList>
            <person name="Le Roy T."/>
            <person name="Cani P.D."/>
        </authorList>
    </citation>
    <scope>NUCLEOTIDE SEQUENCE [LARGE SCALE GENOMIC DNA]</scope>
    <source>
        <strain evidence="2 4">DSM 105722</strain>
    </source>
</reference>
<protein>
    <submittedName>
        <fullName evidence="1">Uncharacterized protein</fullName>
    </submittedName>
</protein>
<dbReference type="AlphaFoldDB" id="A0A7X5YFN8"/>
<dbReference type="Proteomes" id="UP001302374">
    <property type="component" value="Chromosome"/>
</dbReference>
<evidence type="ECO:0000313" key="4">
    <source>
        <dbReference type="Proteomes" id="UP001302374"/>
    </source>
</evidence>
<reference evidence="1 3" key="2">
    <citation type="submission" date="2020-03" db="EMBL/GenBank/DDBJ databases">
        <title>Genomic Encyclopedia of Type Strains, Phase IV (KMG-IV): sequencing the most valuable type-strain genomes for metagenomic binning, comparative biology and taxonomic classification.</title>
        <authorList>
            <person name="Goeker M."/>
        </authorList>
    </citation>
    <scope>NUCLEOTIDE SEQUENCE [LARGE SCALE GENOMIC DNA]</scope>
    <source>
        <strain evidence="1 3">DSM 105722</strain>
    </source>
</reference>
<organism evidence="1 3">
    <name type="scientific">Butyricimonas paravirosa</name>
    <dbReference type="NCBI Taxonomy" id="1472417"/>
    <lineage>
        <taxon>Bacteria</taxon>
        <taxon>Pseudomonadati</taxon>
        <taxon>Bacteroidota</taxon>
        <taxon>Bacteroidia</taxon>
        <taxon>Bacteroidales</taxon>
        <taxon>Odoribacteraceae</taxon>
        <taxon>Butyricimonas</taxon>
    </lineage>
</organism>
<dbReference type="RefSeq" id="WP_117689357.1">
    <property type="nucleotide sequence ID" value="NZ_BMPA01000016.1"/>
</dbReference>
<proteinExistence type="predicted"/>
<sequence>MERSSMRNIQNPYFFPLAKKALTLYSQNMSETAFFTVMSVAVHRPFSNIVFDLEQATDK</sequence>
<gene>
    <name evidence="2" type="ORF">F1644_03775</name>
    <name evidence="1" type="ORF">GGR15_003953</name>
</gene>
<dbReference type="Proteomes" id="UP000576368">
    <property type="component" value="Unassembled WGS sequence"/>
</dbReference>